<dbReference type="AlphaFoldDB" id="A0ABD5RTB9"/>
<evidence type="ECO:0000313" key="2">
    <source>
        <dbReference type="EMBL" id="MFC5973841.1"/>
    </source>
</evidence>
<dbReference type="Proteomes" id="UP001596099">
    <property type="component" value="Unassembled WGS sequence"/>
</dbReference>
<dbReference type="EMBL" id="JBHSQH010000008">
    <property type="protein sequence ID" value="MFC5973841.1"/>
    <property type="molecule type" value="Genomic_DNA"/>
</dbReference>
<feature type="transmembrane region" description="Helical" evidence="1">
    <location>
        <begin position="61"/>
        <end position="85"/>
    </location>
</feature>
<keyword evidence="1" id="KW-1133">Transmembrane helix</keyword>
<dbReference type="Pfam" id="PF24363">
    <property type="entry name" value="DUF7519"/>
    <property type="match status" value="1"/>
</dbReference>
<feature type="transmembrane region" description="Helical" evidence="1">
    <location>
        <begin position="211"/>
        <end position="232"/>
    </location>
</feature>
<keyword evidence="3" id="KW-1185">Reference proteome</keyword>
<evidence type="ECO:0000256" key="1">
    <source>
        <dbReference type="SAM" id="Phobius"/>
    </source>
</evidence>
<evidence type="ECO:0000313" key="3">
    <source>
        <dbReference type="Proteomes" id="UP001596099"/>
    </source>
</evidence>
<keyword evidence="1" id="KW-0472">Membrane</keyword>
<protein>
    <submittedName>
        <fullName evidence="2">Uncharacterized protein</fullName>
    </submittedName>
</protein>
<dbReference type="RefSeq" id="WP_247421886.1">
    <property type="nucleotide sequence ID" value="NZ_JALLGW010000006.1"/>
</dbReference>
<feature type="transmembrane region" description="Helical" evidence="1">
    <location>
        <begin position="97"/>
        <end position="114"/>
    </location>
</feature>
<proteinExistence type="predicted"/>
<reference evidence="2 3" key="1">
    <citation type="journal article" date="2019" name="Int. J. Syst. Evol. Microbiol.">
        <title>The Global Catalogue of Microorganisms (GCM) 10K type strain sequencing project: providing services to taxonomists for standard genome sequencing and annotation.</title>
        <authorList>
            <consortium name="The Broad Institute Genomics Platform"/>
            <consortium name="The Broad Institute Genome Sequencing Center for Infectious Disease"/>
            <person name="Wu L."/>
            <person name="Ma J."/>
        </authorList>
    </citation>
    <scope>NUCLEOTIDE SEQUENCE [LARGE SCALE GENOMIC DNA]</scope>
    <source>
        <strain evidence="2 3">CGMCC 1.12543</strain>
    </source>
</reference>
<sequence length="233" mass="23760">MTRVVYHPSRVSSAIAVLAAAASVAALAKVPEQYTAVGISLGGVLVLALGVAVYRWGYRFLGLPIALVGVAVSFAGFGVGVVQLGSYEASFTLRGELLGLLGVPFVALGVVPVHRRLARRLVSLGFVFLVLGVVFTGAVNGTGTDPIPLLAGMVAAIVAWDAGEQAINVGRQLGRSARTWPAELSHSGGTAAFGGISVGAGLVLFDVDVTGLPLESLLLLLGAAVVLMIALYK</sequence>
<accession>A0ABD5RTB9</accession>
<name>A0ABD5RTB9_9EURY</name>
<feature type="transmembrane region" description="Helical" evidence="1">
    <location>
        <begin position="121"/>
        <end position="140"/>
    </location>
</feature>
<keyword evidence="1" id="KW-0812">Transmembrane</keyword>
<organism evidence="2 3">
    <name type="scientific">Halomarina salina</name>
    <dbReference type="NCBI Taxonomy" id="1872699"/>
    <lineage>
        <taxon>Archaea</taxon>
        <taxon>Methanobacteriati</taxon>
        <taxon>Methanobacteriota</taxon>
        <taxon>Stenosarchaea group</taxon>
        <taxon>Halobacteria</taxon>
        <taxon>Halobacteriales</taxon>
        <taxon>Natronomonadaceae</taxon>
        <taxon>Halomarina</taxon>
    </lineage>
</organism>
<comment type="caution">
    <text evidence="2">The sequence shown here is derived from an EMBL/GenBank/DDBJ whole genome shotgun (WGS) entry which is preliminary data.</text>
</comment>
<gene>
    <name evidence="2" type="ORF">ACFPYI_21165</name>
</gene>
<dbReference type="InterPro" id="IPR055941">
    <property type="entry name" value="DUF7519"/>
</dbReference>
<feature type="transmembrane region" description="Helical" evidence="1">
    <location>
        <begin position="36"/>
        <end position="54"/>
    </location>
</feature>